<gene>
    <name evidence="2" type="ORF">J5N97_026387</name>
</gene>
<keyword evidence="3" id="KW-1185">Reference proteome</keyword>
<sequence length="256" mass="28883">MLGVGGWDKVFSINHETFQEATLEVLNTFEADRSSIQERSLIEISFQLYGEKRTMSYTRFALLMSFYDREALHTREHREFLTSFPDHIITAGRYWVQLGGRHGNNKVILMSDPVRRFIHALVSRSIAGRDDSTGKVTVTDLFILYNIFERIGLVGHVGGRYKLIGQGADNSGDDEESDSEDSDSPPPADELPSTTSRSRFEHLEEKIADIRATQDTILTEQRRLGDQFAELSIFIRGHQAFVPPPVQAPPADDPAL</sequence>
<evidence type="ECO:0000256" key="1">
    <source>
        <dbReference type="SAM" id="MobiDB-lite"/>
    </source>
</evidence>
<dbReference type="Proteomes" id="UP001085076">
    <property type="component" value="Miscellaneous, Linkage group lg08"/>
</dbReference>
<feature type="compositionally biased region" description="Acidic residues" evidence="1">
    <location>
        <begin position="171"/>
        <end position="183"/>
    </location>
</feature>
<organism evidence="2 3">
    <name type="scientific">Dioscorea zingiberensis</name>
    <dbReference type="NCBI Taxonomy" id="325984"/>
    <lineage>
        <taxon>Eukaryota</taxon>
        <taxon>Viridiplantae</taxon>
        <taxon>Streptophyta</taxon>
        <taxon>Embryophyta</taxon>
        <taxon>Tracheophyta</taxon>
        <taxon>Spermatophyta</taxon>
        <taxon>Magnoliopsida</taxon>
        <taxon>Liliopsida</taxon>
        <taxon>Dioscoreales</taxon>
        <taxon>Dioscoreaceae</taxon>
        <taxon>Dioscorea</taxon>
    </lineage>
</organism>
<reference evidence="2" key="2">
    <citation type="journal article" date="2022" name="Hortic Res">
        <title>The genome of Dioscorea zingiberensis sheds light on the biosynthesis, origin and evolution of the medicinally important diosgenin saponins.</title>
        <authorList>
            <person name="Li Y."/>
            <person name="Tan C."/>
            <person name="Li Z."/>
            <person name="Guo J."/>
            <person name="Li S."/>
            <person name="Chen X."/>
            <person name="Wang C."/>
            <person name="Dai X."/>
            <person name="Yang H."/>
            <person name="Song W."/>
            <person name="Hou L."/>
            <person name="Xu J."/>
            <person name="Tong Z."/>
            <person name="Xu A."/>
            <person name="Yuan X."/>
            <person name="Wang W."/>
            <person name="Yang Q."/>
            <person name="Chen L."/>
            <person name="Sun Z."/>
            <person name="Wang K."/>
            <person name="Pan B."/>
            <person name="Chen J."/>
            <person name="Bao Y."/>
            <person name="Liu F."/>
            <person name="Qi X."/>
            <person name="Gang D.R."/>
            <person name="Wen J."/>
            <person name="Li J."/>
        </authorList>
    </citation>
    <scope>NUCLEOTIDE SEQUENCE</scope>
    <source>
        <strain evidence="2">Dzin_1.0</strain>
    </source>
</reference>
<proteinExistence type="predicted"/>
<comment type="caution">
    <text evidence="2">The sequence shown here is derived from an EMBL/GenBank/DDBJ whole genome shotgun (WGS) entry which is preliminary data.</text>
</comment>
<dbReference type="OrthoDB" id="1685790at2759"/>
<reference evidence="2" key="1">
    <citation type="submission" date="2021-03" db="EMBL/GenBank/DDBJ databases">
        <authorList>
            <person name="Li Z."/>
            <person name="Yang C."/>
        </authorList>
    </citation>
    <scope>NUCLEOTIDE SEQUENCE</scope>
    <source>
        <strain evidence="2">Dzin_1.0</strain>
        <tissue evidence="2">Leaf</tissue>
    </source>
</reference>
<evidence type="ECO:0000313" key="2">
    <source>
        <dbReference type="EMBL" id="KAJ0965249.1"/>
    </source>
</evidence>
<evidence type="ECO:0000313" key="3">
    <source>
        <dbReference type="Proteomes" id="UP001085076"/>
    </source>
</evidence>
<accession>A0A9D5C376</accession>
<dbReference type="EMBL" id="JAGGNH010000008">
    <property type="protein sequence ID" value="KAJ0965249.1"/>
    <property type="molecule type" value="Genomic_DNA"/>
</dbReference>
<protein>
    <submittedName>
        <fullName evidence="2">Uncharacterized protein</fullName>
    </submittedName>
</protein>
<dbReference type="AlphaFoldDB" id="A0A9D5C376"/>
<feature type="region of interest" description="Disordered" evidence="1">
    <location>
        <begin position="166"/>
        <end position="202"/>
    </location>
</feature>
<name>A0A9D5C376_9LILI</name>